<evidence type="ECO:0000313" key="3">
    <source>
        <dbReference type="Proteomes" id="UP000886653"/>
    </source>
</evidence>
<dbReference type="Gene3D" id="3.30.450.30">
    <property type="entry name" value="Dynein light chain 2a, cytoplasmic"/>
    <property type="match status" value="1"/>
</dbReference>
<keyword evidence="3" id="KW-1185">Reference proteome</keyword>
<protein>
    <submittedName>
        <fullName evidence="1">Uncharacterized protein</fullName>
    </submittedName>
</protein>
<evidence type="ECO:0000313" key="2">
    <source>
        <dbReference type="EMBL" id="KAG0149226.1"/>
    </source>
</evidence>
<accession>A0A9P6N4Y7</accession>
<comment type="caution">
    <text evidence="1">The sequence shown here is derived from an EMBL/GenBank/DDBJ whole genome shotgun (WGS) entry which is preliminary data.</text>
</comment>
<dbReference type="Proteomes" id="UP000886653">
    <property type="component" value="Unassembled WGS sequence"/>
</dbReference>
<name>A0A9P6N4Y7_9BASI</name>
<dbReference type="OrthoDB" id="2503243at2759"/>
<dbReference type="AlphaFoldDB" id="A0A9P6N4Y7"/>
<dbReference type="EMBL" id="MU167229">
    <property type="protein sequence ID" value="KAG0149226.1"/>
    <property type="molecule type" value="Genomic_DNA"/>
</dbReference>
<organism evidence="1 3">
    <name type="scientific">Cronartium quercuum f. sp. fusiforme G11</name>
    <dbReference type="NCBI Taxonomy" id="708437"/>
    <lineage>
        <taxon>Eukaryota</taxon>
        <taxon>Fungi</taxon>
        <taxon>Dikarya</taxon>
        <taxon>Basidiomycota</taxon>
        <taxon>Pucciniomycotina</taxon>
        <taxon>Pucciniomycetes</taxon>
        <taxon>Pucciniales</taxon>
        <taxon>Coleosporiaceae</taxon>
        <taxon>Cronartium</taxon>
    </lineage>
</organism>
<reference evidence="1" key="1">
    <citation type="submission" date="2013-11" db="EMBL/GenBank/DDBJ databases">
        <title>Genome sequence of the fusiform rust pathogen reveals effectors for host alternation and coevolution with pine.</title>
        <authorList>
            <consortium name="DOE Joint Genome Institute"/>
            <person name="Smith K."/>
            <person name="Pendleton A."/>
            <person name="Kubisiak T."/>
            <person name="Anderson C."/>
            <person name="Salamov A."/>
            <person name="Aerts A."/>
            <person name="Riley R."/>
            <person name="Clum A."/>
            <person name="Lindquist E."/>
            <person name="Ence D."/>
            <person name="Campbell M."/>
            <person name="Kronenberg Z."/>
            <person name="Feau N."/>
            <person name="Dhillon B."/>
            <person name="Hamelin R."/>
            <person name="Burleigh J."/>
            <person name="Smith J."/>
            <person name="Yandell M."/>
            <person name="Nelson C."/>
            <person name="Grigoriev I."/>
            <person name="Davis J."/>
        </authorList>
    </citation>
    <scope>NUCLEOTIDE SEQUENCE</scope>
    <source>
        <strain evidence="1">G11</strain>
    </source>
</reference>
<dbReference type="EMBL" id="MU167770">
    <property type="protein sequence ID" value="KAG0139136.1"/>
    <property type="molecule type" value="Genomic_DNA"/>
</dbReference>
<evidence type="ECO:0000313" key="1">
    <source>
        <dbReference type="EMBL" id="KAG0139136.1"/>
    </source>
</evidence>
<gene>
    <name evidence="1" type="ORF">CROQUDRAFT_55145</name>
    <name evidence="2" type="ORF">CROQUDRAFT_669308</name>
</gene>
<proteinExistence type="predicted"/>
<sequence>MPLNIPAITTLLSQVTSPKTILASLTTRNGGLLAYYSPNQPEEFAKTVAALAAGLLVSSPSSNPLSALCELGSLYVLVLEPYFLIVLLGDANPETVPTLALKARLLEDRLREPLSRI</sequence>